<reference evidence="1 2" key="1">
    <citation type="submission" date="2024-01" db="EMBL/GenBank/DDBJ databases">
        <authorList>
            <person name="Waweru B."/>
        </authorList>
    </citation>
    <scope>NUCLEOTIDE SEQUENCE [LARGE SCALE GENOMIC DNA]</scope>
</reference>
<evidence type="ECO:0000313" key="2">
    <source>
        <dbReference type="Proteomes" id="UP001314170"/>
    </source>
</evidence>
<keyword evidence="2" id="KW-1185">Reference proteome</keyword>
<dbReference type="Proteomes" id="UP001314170">
    <property type="component" value="Unassembled WGS sequence"/>
</dbReference>
<gene>
    <name evidence="1" type="ORF">DCAF_LOCUS18383</name>
</gene>
<sequence length="68" mass="7162">MALGYGVISSGLDGSPPSITRMEAFMMEEILSRTGGGAGKHTRWRQKVVEEHGGSAIAAGDGVDDKER</sequence>
<comment type="caution">
    <text evidence="1">The sequence shown here is derived from an EMBL/GenBank/DDBJ whole genome shotgun (WGS) entry which is preliminary data.</text>
</comment>
<protein>
    <submittedName>
        <fullName evidence="1">Uncharacterized protein</fullName>
    </submittedName>
</protein>
<dbReference type="EMBL" id="CAWUPB010001168">
    <property type="protein sequence ID" value="CAK7345724.1"/>
    <property type="molecule type" value="Genomic_DNA"/>
</dbReference>
<evidence type="ECO:0000313" key="1">
    <source>
        <dbReference type="EMBL" id="CAK7345724.1"/>
    </source>
</evidence>
<accession>A0AAV1S724</accession>
<name>A0AAV1S724_9ROSI</name>
<proteinExistence type="predicted"/>
<organism evidence="1 2">
    <name type="scientific">Dovyalis caffra</name>
    <dbReference type="NCBI Taxonomy" id="77055"/>
    <lineage>
        <taxon>Eukaryota</taxon>
        <taxon>Viridiplantae</taxon>
        <taxon>Streptophyta</taxon>
        <taxon>Embryophyta</taxon>
        <taxon>Tracheophyta</taxon>
        <taxon>Spermatophyta</taxon>
        <taxon>Magnoliopsida</taxon>
        <taxon>eudicotyledons</taxon>
        <taxon>Gunneridae</taxon>
        <taxon>Pentapetalae</taxon>
        <taxon>rosids</taxon>
        <taxon>fabids</taxon>
        <taxon>Malpighiales</taxon>
        <taxon>Salicaceae</taxon>
        <taxon>Flacourtieae</taxon>
        <taxon>Dovyalis</taxon>
    </lineage>
</organism>
<dbReference type="AlphaFoldDB" id="A0AAV1S724"/>